<dbReference type="RefSeq" id="WP_270122997.1">
    <property type="nucleotide sequence ID" value="NZ_BAAAOM010000001.1"/>
</dbReference>
<evidence type="ECO:0000256" key="6">
    <source>
        <dbReference type="ARBA" id="ARBA00023157"/>
    </source>
</evidence>
<evidence type="ECO:0000259" key="8">
    <source>
        <dbReference type="Pfam" id="PF00720"/>
    </source>
</evidence>
<dbReference type="Pfam" id="PF00720">
    <property type="entry name" value="SSI"/>
    <property type="match status" value="1"/>
</dbReference>
<comment type="subcellular location">
    <subcellularLocation>
        <location evidence="1">Secreted</location>
    </subcellularLocation>
</comment>
<gene>
    <name evidence="10" type="ORF">J2S69_004309</name>
    <name evidence="9" type="ORF">O2L01_16110</name>
</gene>
<keyword evidence="7" id="KW-0732">Signal</keyword>
<organism evidence="9 11">
    <name type="scientific">Glycomyces lechevalierae</name>
    <dbReference type="NCBI Taxonomy" id="256034"/>
    <lineage>
        <taxon>Bacteria</taxon>
        <taxon>Bacillati</taxon>
        <taxon>Actinomycetota</taxon>
        <taxon>Actinomycetes</taxon>
        <taxon>Glycomycetales</taxon>
        <taxon>Glycomycetaceae</taxon>
        <taxon>Glycomyces</taxon>
    </lineage>
</organism>
<feature type="domain" description="Subtilisin inhibitor" evidence="8">
    <location>
        <begin position="51"/>
        <end position="119"/>
    </location>
</feature>
<dbReference type="GO" id="GO:0004867">
    <property type="term" value="F:serine-type endopeptidase inhibitor activity"/>
    <property type="evidence" value="ECO:0007669"/>
    <property type="project" value="UniProtKB-KW"/>
</dbReference>
<protein>
    <submittedName>
        <fullName evidence="9">SSI family serine proteinase inhibitor</fullName>
    </submittedName>
</protein>
<comment type="caution">
    <text evidence="9">The sequence shown here is derived from an EMBL/GenBank/DDBJ whole genome shotgun (WGS) entry which is preliminary data.</text>
</comment>
<dbReference type="AlphaFoldDB" id="A0A9X3PMX1"/>
<feature type="signal peptide" evidence="7">
    <location>
        <begin position="1"/>
        <end position="28"/>
    </location>
</feature>
<dbReference type="EMBL" id="JAPZVQ010000010">
    <property type="protein sequence ID" value="MDA1386523.1"/>
    <property type="molecule type" value="Genomic_DNA"/>
</dbReference>
<evidence type="ECO:0000313" key="11">
    <source>
        <dbReference type="Proteomes" id="UP001145799"/>
    </source>
</evidence>
<evidence type="ECO:0000313" key="12">
    <source>
        <dbReference type="Proteomes" id="UP001183604"/>
    </source>
</evidence>
<comment type="similarity">
    <text evidence="2">Belongs to the protease inhibitor I16 (SSI) family.</text>
</comment>
<reference evidence="10 12" key="2">
    <citation type="submission" date="2023-07" db="EMBL/GenBank/DDBJ databases">
        <title>Sequencing the genomes of 1000 actinobacteria strains.</title>
        <authorList>
            <person name="Klenk H.-P."/>
        </authorList>
    </citation>
    <scope>NUCLEOTIDE SEQUENCE [LARGE SCALE GENOMIC DNA]</scope>
    <source>
        <strain evidence="10 12">DSM 44724</strain>
    </source>
</reference>
<dbReference type="Proteomes" id="UP001145799">
    <property type="component" value="Unassembled WGS sequence"/>
</dbReference>
<keyword evidence="6" id="KW-1015">Disulfide bond</keyword>
<keyword evidence="4" id="KW-0646">Protease inhibitor</keyword>
<keyword evidence="5" id="KW-0722">Serine protease inhibitor</keyword>
<evidence type="ECO:0000313" key="9">
    <source>
        <dbReference type="EMBL" id="MDA1386523.1"/>
    </source>
</evidence>
<feature type="chain" id="PRO_5040843972" evidence="7">
    <location>
        <begin position="29"/>
        <end position="134"/>
    </location>
</feature>
<evidence type="ECO:0000256" key="1">
    <source>
        <dbReference type="ARBA" id="ARBA00004613"/>
    </source>
</evidence>
<name>A0A9X3PMX1_9ACTN</name>
<dbReference type="SUPFAM" id="SSF55399">
    <property type="entry name" value="Subtilisin inhibitor"/>
    <property type="match status" value="1"/>
</dbReference>
<dbReference type="GO" id="GO:0005576">
    <property type="term" value="C:extracellular region"/>
    <property type="evidence" value="ECO:0007669"/>
    <property type="project" value="UniProtKB-SubCell"/>
</dbReference>
<evidence type="ECO:0000256" key="5">
    <source>
        <dbReference type="ARBA" id="ARBA00022900"/>
    </source>
</evidence>
<proteinExistence type="inferred from homology"/>
<evidence type="ECO:0000256" key="2">
    <source>
        <dbReference type="ARBA" id="ARBA00010472"/>
    </source>
</evidence>
<dbReference type="InterPro" id="IPR036819">
    <property type="entry name" value="Subtilisin_inhibitor-like_sf"/>
</dbReference>
<accession>A0A9X3PMX1</accession>
<dbReference type="Gene3D" id="3.30.350.10">
    <property type="entry name" value="Subtilisin inhibitor-like"/>
    <property type="match status" value="1"/>
</dbReference>
<dbReference type="InterPro" id="IPR023549">
    <property type="entry name" value="Subtilisin_inhibitor"/>
</dbReference>
<dbReference type="Proteomes" id="UP001183604">
    <property type="component" value="Unassembled WGS sequence"/>
</dbReference>
<keyword evidence="3" id="KW-0964">Secreted</keyword>
<evidence type="ECO:0000256" key="7">
    <source>
        <dbReference type="SAM" id="SignalP"/>
    </source>
</evidence>
<dbReference type="EMBL" id="JAVDYD010000001">
    <property type="protein sequence ID" value="MDR7340590.1"/>
    <property type="molecule type" value="Genomic_DNA"/>
</dbReference>
<reference evidence="9" key="1">
    <citation type="submission" date="2022-12" db="EMBL/GenBank/DDBJ databases">
        <title>Gycomyces niveus sp.nov., a novel actinomycete isolated from soil in Shouguang.</title>
        <authorList>
            <person name="Yang X."/>
        </authorList>
    </citation>
    <scope>NUCLEOTIDE SEQUENCE</scope>
    <source>
        <strain evidence="9">DSM 44724</strain>
    </source>
</reference>
<evidence type="ECO:0000313" key="10">
    <source>
        <dbReference type="EMBL" id="MDR7340590.1"/>
    </source>
</evidence>
<sequence>MLKQFVSAAAVFGAAALVQGVAAGPAQALHADAPHSDFQILVVSPDPDEPTQMTLACPPELSEHPNAKTVCAQLDAAEGFIQGIPAADGMCTKEYAPVQVLVFGHWQGSNRTFNATYNNRCEAVLATGGALLDL</sequence>
<keyword evidence="12" id="KW-1185">Reference proteome</keyword>
<evidence type="ECO:0000256" key="4">
    <source>
        <dbReference type="ARBA" id="ARBA00022690"/>
    </source>
</evidence>
<evidence type="ECO:0000256" key="3">
    <source>
        <dbReference type="ARBA" id="ARBA00022525"/>
    </source>
</evidence>